<name>A0A238XM23_9ACTN</name>
<dbReference type="PANTHER" id="PTHR43130">
    <property type="entry name" value="ARAC-FAMILY TRANSCRIPTIONAL REGULATOR"/>
    <property type="match status" value="1"/>
</dbReference>
<dbReference type="InterPro" id="IPR052158">
    <property type="entry name" value="INH-QAR"/>
</dbReference>
<dbReference type="InterPro" id="IPR029062">
    <property type="entry name" value="Class_I_gatase-like"/>
</dbReference>
<feature type="domain" description="DJ-1/PfpI" evidence="1">
    <location>
        <begin position="8"/>
        <end position="168"/>
    </location>
</feature>
<dbReference type="CDD" id="cd03139">
    <property type="entry name" value="GATase1_PfpI_2"/>
    <property type="match status" value="1"/>
</dbReference>
<dbReference type="SUPFAM" id="SSF52317">
    <property type="entry name" value="Class I glutamine amidotransferase-like"/>
    <property type="match status" value="1"/>
</dbReference>
<proteinExistence type="predicted"/>
<keyword evidence="3" id="KW-1185">Reference proteome</keyword>
<dbReference type="AlphaFoldDB" id="A0A238XM23"/>
<dbReference type="RefSeq" id="WP_342749980.1">
    <property type="nucleotide sequence ID" value="NZ_FZNP01000004.1"/>
</dbReference>
<dbReference type="PANTHER" id="PTHR43130:SF2">
    <property type="entry name" value="DJ-1_PFPI DOMAIN-CONTAINING PROTEIN"/>
    <property type="match status" value="1"/>
</dbReference>
<protein>
    <submittedName>
        <fullName evidence="2">DJ-1/PfpI family protein</fullName>
    </submittedName>
</protein>
<organism evidence="2 3">
    <name type="scientific">Actinomadura mexicana</name>
    <dbReference type="NCBI Taxonomy" id="134959"/>
    <lineage>
        <taxon>Bacteria</taxon>
        <taxon>Bacillati</taxon>
        <taxon>Actinomycetota</taxon>
        <taxon>Actinomycetes</taxon>
        <taxon>Streptosporangiales</taxon>
        <taxon>Thermomonosporaceae</taxon>
        <taxon>Actinomadura</taxon>
    </lineage>
</organism>
<evidence type="ECO:0000259" key="1">
    <source>
        <dbReference type="Pfam" id="PF01965"/>
    </source>
</evidence>
<dbReference type="Proteomes" id="UP000198420">
    <property type="component" value="Unassembled WGS sequence"/>
</dbReference>
<dbReference type="InterPro" id="IPR002818">
    <property type="entry name" value="DJ-1/PfpI"/>
</dbReference>
<reference evidence="3" key="1">
    <citation type="submission" date="2017-06" db="EMBL/GenBank/DDBJ databases">
        <authorList>
            <person name="Varghese N."/>
            <person name="Submissions S."/>
        </authorList>
    </citation>
    <scope>NUCLEOTIDE SEQUENCE [LARGE SCALE GENOMIC DNA]</scope>
    <source>
        <strain evidence="3">DSM 44485</strain>
    </source>
</reference>
<gene>
    <name evidence="2" type="ORF">SAMN06265355_104483</name>
</gene>
<sequence>MTPPDITVVIPLYDRFTALDVIGPYQMLALTPGVRVVFAAERAGPVLDDCRALRLTAVGLDEAPRPDVVVVPGGPGTVRVLEGALPAWLREVHPATRWTTSVCSGSLILGAAGLLDGLRATTHYRHLDKLPLFGAVPAQERVVVERDARVVTAAGVSSGIDMALRLVELLTDTRTAQAVQLWTEYDPQPPFDAGSPSRAPEDVVELAAAFETAALEAATRS</sequence>
<dbReference type="GO" id="GO:0006355">
    <property type="term" value="P:regulation of DNA-templated transcription"/>
    <property type="evidence" value="ECO:0007669"/>
    <property type="project" value="TreeGrafter"/>
</dbReference>
<accession>A0A238XM23</accession>
<dbReference type="Pfam" id="PF01965">
    <property type="entry name" value="DJ-1_PfpI"/>
    <property type="match status" value="1"/>
</dbReference>
<evidence type="ECO:0000313" key="3">
    <source>
        <dbReference type="Proteomes" id="UP000198420"/>
    </source>
</evidence>
<evidence type="ECO:0000313" key="2">
    <source>
        <dbReference type="EMBL" id="SNR60035.1"/>
    </source>
</evidence>
<dbReference type="Gene3D" id="3.40.50.880">
    <property type="match status" value="1"/>
</dbReference>
<dbReference type="EMBL" id="FZNP01000004">
    <property type="protein sequence ID" value="SNR60035.1"/>
    <property type="molecule type" value="Genomic_DNA"/>
</dbReference>